<sequence>TFVRNIAEEVERNLSSEIPSLYHFEEAESYSKPVQEDLPSPRIDDLTSSRETIGKLIIVGRTNSGKSTLAKVLDSKKGTKYLVVDAGVTKLTKSIVKFSDGMCQFLFVIDGKFTAEEVKAIFDSGIYENITIMNAIKTKRNCIRKSDLCIRKVE</sequence>
<accession>A0A2N0QDS3</accession>
<proteinExistence type="predicted"/>
<reference evidence="1 2" key="1">
    <citation type="submission" date="2016-04" db="EMBL/GenBank/DDBJ databases">
        <title>Genome analyses suggest a sexual origin of heterokaryosis in a supposedly ancient asexual fungus.</title>
        <authorList>
            <person name="Ropars J."/>
            <person name="Sedzielewska K."/>
            <person name="Noel J."/>
            <person name="Charron P."/>
            <person name="Farinelli L."/>
            <person name="Marton T."/>
            <person name="Kruger M."/>
            <person name="Pelin A."/>
            <person name="Brachmann A."/>
            <person name="Corradi N."/>
        </authorList>
    </citation>
    <scope>NUCLEOTIDE SEQUENCE [LARGE SCALE GENOMIC DNA]</scope>
    <source>
        <strain evidence="1 2">A5</strain>
    </source>
</reference>
<evidence type="ECO:0000313" key="2">
    <source>
        <dbReference type="Proteomes" id="UP000232722"/>
    </source>
</evidence>
<dbReference type="SUPFAM" id="SSF52540">
    <property type="entry name" value="P-loop containing nucleoside triphosphate hydrolases"/>
    <property type="match status" value="1"/>
</dbReference>
<protein>
    <recommendedName>
        <fullName evidence="3">G domain-containing protein</fullName>
    </recommendedName>
</protein>
<name>A0A2N0QDS3_9GLOM</name>
<organism evidence="1 2">
    <name type="scientific">Rhizophagus irregularis</name>
    <dbReference type="NCBI Taxonomy" id="588596"/>
    <lineage>
        <taxon>Eukaryota</taxon>
        <taxon>Fungi</taxon>
        <taxon>Fungi incertae sedis</taxon>
        <taxon>Mucoromycota</taxon>
        <taxon>Glomeromycotina</taxon>
        <taxon>Glomeromycetes</taxon>
        <taxon>Glomerales</taxon>
        <taxon>Glomeraceae</taxon>
        <taxon>Rhizophagus</taxon>
    </lineage>
</organism>
<feature type="non-terminal residue" evidence="1">
    <location>
        <position position="1"/>
    </location>
</feature>
<reference evidence="1 2" key="2">
    <citation type="submission" date="2017-09" db="EMBL/GenBank/DDBJ databases">
        <title>Extensive intraspecific genome diversity in a model arbuscular mycorrhizal fungus.</title>
        <authorList>
            <person name="Chen E.C."/>
            <person name="Morin E."/>
            <person name="Beaudet D."/>
            <person name="Noel J."/>
            <person name="Ndikumana S."/>
            <person name="Charron P."/>
            <person name="St-Onge C."/>
            <person name="Giorgi J."/>
            <person name="Grigoriev I.V."/>
            <person name="Roux C."/>
            <person name="Martin F.M."/>
            <person name="Corradi N."/>
        </authorList>
    </citation>
    <scope>NUCLEOTIDE SEQUENCE [LARGE SCALE GENOMIC DNA]</scope>
    <source>
        <strain evidence="1 2">A5</strain>
    </source>
</reference>
<dbReference type="EMBL" id="LLXJ01000021">
    <property type="protein sequence ID" value="PKC17235.1"/>
    <property type="molecule type" value="Genomic_DNA"/>
</dbReference>
<dbReference type="InterPro" id="IPR027417">
    <property type="entry name" value="P-loop_NTPase"/>
</dbReference>
<gene>
    <name evidence="1" type="ORF">RhiirA5_346578</name>
</gene>
<comment type="caution">
    <text evidence="1">The sequence shown here is derived from an EMBL/GenBank/DDBJ whole genome shotgun (WGS) entry which is preliminary data.</text>
</comment>
<dbReference type="Proteomes" id="UP000232722">
    <property type="component" value="Unassembled WGS sequence"/>
</dbReference>
<evidence type="ECO:0000313" key="1">
    <source>
        <dbReference type="EMBL" id="PKC17235.1"/>
    </source>
</evidence>
<dbReference type="VEuPathDB" id="FungiDB:RhiirA1_417086"/>
<dbReference type="AlphaFoldDB" id="A0A2N0QDS3"/>
<evidence type="ECO:0008006" key="3">
    <source>
        <dbReference type="Google" id="ProtNLM"/>
    </source>
</evidence>